<evidence type="ECO:0000313" key="3">
    <source>
        <dbReference type="EMBL" id="MBC2595008.1"/>
    </source>
</evidence>
<keyword evidence="4" id="KW-1185">Reference proteome</keyword>
<evidence type="ECO:0000256" key="1">
    <source>
        <dbReference type="SAM" id="Coils"/>
    </source>
</evidence>
<gene>
    <name evidence="3" type="ORF">H5P28_12140</name>
</gene>
<dbReference type="AlphaFoldDB" id="A0A842HG49"/>
<evidence type="ECO:0000313" key="4">
    <source>
        <dbReference type="Proteomes" id="UP000546464"/>
    </source>
</evidence>
<name>A0A842HG49_9BACT</name>
<sequence>MSRTLDFRLPLRGAWLAAAPQDQSDCPTTNEVSTAEVEAQLRLETAVKQAREEERRQVEAELANEREALNALREGLLARLSEVEADLAGQVEAVLPELIIEGVGRVLKAWQPDADTVRKLVVEILAEHAESHQAARLWISVRDLDLLEAADASLRKSYPNLTLLADAELRSGEFVLESRFGQTDGRFETKVENLRKVLV</sequence>
<protein>
    <recommendedName>
        <fullName evidence="2">Flagellar assembly protein FliH/Type III secretion system HrpE domain-containing protein</fullName>
    </recommendedName>
</protein>
<evidence type="ECO:0000259" key="2">
    <source>
        <dbReference type="Pfam" id="PF02108"/>
    </source>
</evidence>
<accession>A0A842HG49</accession>
<dbReference type="InterPro" id="IPR018035">
    <property type="entry name" value="Flagellar_FliH/T3SS_HrpE"/>
</dbReference>
<organism evidence="3 4">
    <name type="scientific">Ruficoccus amylovorans</name>
    <dbReference type="NCBI Taxonomy" id="1804625"/>
    <lineage>
        <taxon>Bacteria</taxon>
        <taxon>Pseudomonadati</taxon>
        <taxon>Verrucomicrobiota</taxon>
        <taxon>Opitutia</taxon>
        <taxon>Puniceicoccales</taxon>
        <taxon>Cerasicoccaceae</taxon>
        <taxon>Ruficoccus</taxon>
    </lineage>
</organism>
<keyword evidence="1" id="KW-0175">Coiled coil</keyword>
<comment type="caution">
    <text evidence="3">The sequence shown here is derived from an EMBL/GenBank/DDBJ whole genome shotgun (WGS) entry which is preliminary data.</text>
</comment>
<dbReference type="EMBL" id="JACHVB010000035">
    <property type="protein sequence ID" value="MBC2595008.1"/>
    <property type="molecule type" value="Genomic_DNA"/>
</dbReference>
<dbReference type="RefSeq" id="WP_185675974.1">
    <property type="nucleotide sequence ID" value="NZ_JACHVB010000035.1"/>
</dbReference>
<proteinExistence type="predicted"/>
<dbReference type="Pfam" id="PF02108">
    <property type="entry name" value="FliH"/>
    <property type="match status" value="1"/>
</dbReference>
<dbReference type="Proteomes" id="UP000546464">
    <property type="component" value="Unassembled WGS sequence"/>
</dbReference>
<feature type="coiled-coil region" evidence="1">
    <location>
        <begin position="36"/>
        <end position="86"/>
    </location>
</feature>
<reference evidence="3 4" key="1">
    <citation type="submission" date="2020-07" db="EMBL/GenBank/DDBJ databases">
        <authorList>
            <person name="Feng X."/>
        </authorList>
    </citation>
    <scope>NUCLEOTIDE SEQUENCE [LARGE SCALE GENOMIC DNA]</scope>
    <source>
        <strain evidence="3 4">JCM31066</strain>
    </source>
</reference>
<feature type="domain" description="Flagellar assembly protein FliH/Type III secretion system HrpE" evidence="2">
    <location>
        <begin position="68"/>
        <end position="193"/>
    </location>
</feature>